<reference evidence="1" key="1">
    <citation type="submission" date="2022-06" db="EMBL/GenBank/DDBJ databases">
        <title>Genome Sequence of Candolleomyces eurysporus.</title>
        <authorList>
            <person name="Buettner E."/>
        </authorList>
    </citation>
    <scope>NUCLEOTIDE SEQUENCE</scope>
    <source>
        <strain evidence="1">VTCC 930004</strain>
    </source>
</reference>
<dbReference type="Proteomes" id="UP001140091">
    <property type="component" value="Unassembled WGS sequence"/>
</dbReference>
<gene>
    <name evidence="1" type="ORF">H1R20_g11238</name>
</gene>
<evidence type="ECO:0000313" key="1">
    <source>
        <dbReference type="EMBL" id="KAJ2925861.1"/>
    </source>
</evidence>
<feature type="non-terminal residue" evidence="1">
    <location>
        <position position="38"/>
    </location>
</feature>
<protein>
    <submittedName>
        <fullName evidence="1">Uncharacterized protein</fullName>
    </submittedName>
</protein>
<dbReference type="AlphaFoldDB" id="A0A9W8IZQ0"/>
<comment type="caution">
    <text evidence="1">The sequence shown here is derived from an EMBL/GenBank/DDBJ whole genome shotgun (WGS) entry which is preliminary data.</text>
</comment>
<dbReference type="EMBL" id="JANBPK010001105">
    <property type="protein sequence ID" value="KAJ2925861.1"/>
    <property type="molecule type" value="Genomic_DNA"/>
</dbReference>
<sequence>MATLFDFNQYDPETALLIAQLQLEDTSRYPKGAKERAD</sequence>
<name>A0A9W8IZQ0_9AGAR</name>
<proteinExistence type="predicted"/>
<keyword evidence="2" id="KW-1185">Reference proteome</keyword>
<organism evidence="1 2">
    <name type="scientific">Candolleomyces eurysporus</name>
    <dbReference type="NCBI Taxonomy" id="2828524"/>
    <lineage>
        <taxon>Eukaryota</taxon>
        <taxon>Fungi</taxon>
        <taxon>Dikarya</taxon>
        <taxon>Basidiomycota</taxon>
        <taxon>Agaricomycotina</taxon>
        <taxon>Agaricomycetes</taxon>
        <taxon>Agaricomycetidae</taxon>
        <taxon>Agaricales</taxon>
        <taxon>Agaricineae</taxon>
        <taxon>Psathyrellaceae</taxon>
        <taxon>Candolleomyces</taxon>
    </lineage>
</organism>
<accession>A0A9W8IZQ0</accession>
<evidence type="ECO:0000313" key="2">
    <source>
        <dbReference type="Proteomes" id="UP001140091"/>
    </source>
</evidence>